<comment type="subunit">
    <text evidence="3">Homodimer.</text>
</comment>
<dbReference type="EMBL" id="DUJP01000032">
    <property type="protein sequence ID" value="HII47670.1"/>
    <property type="molecule type" value="Genomic_DNA"/>
</dbReference>
<dbReference type="InterPro" id="IPR039760">
    <property type="entry name" value="MOFRL_protein"/>
</dbReference>
<dbReference type="PANTHER" id="PTHR12227:SF0">
    <property type="entry name" value="GLYCERATE KINASE"/>
    <property type="match status" value="1"/>
</dbReference>
<evidence type="ECO:0000256" key="2">
    <source>
        <dbReference type="ARBA" id="ARBA00006284"/>
    </source>
</evidence>
<dbReference type="Pfam" id="PF13660">
    <property type="entry name" value="DUF4147"/>
    <property type="match status" value="1"/>
</dbReference>
<dbReference type="Gene3D" id="3.40.50.10180">
    <property type="entry name" value="Glycerate kinase, MOFRL-like N-terminal domain"/>
    <property type="match status" value="1"/>
</dbReference>
<evidence type="ECO:0000256" key="4">
    <source>
        <dbReference type="ARBA" id="ARBA00022679"/>
    </source>
</evidence>
<dbReference type="AlphaFoldDB" id="A0A832ST45"/>
<dbReference type="InterPro" id="IPR007835">
    <property type="entry name" value="MOFRL"/>
</dbReference>
<dbReference type="GO" id="GO:0005737">
    <property type="term" value="C:cytoplasm"/>
    <property type="evidence" value="ECO:0007669"/>
    <property type="project" value="TreeGrafter"/>
</dbReference>
<organism evidence="12 13">
    <name type="scientific">Pyrobaculum aerophilum</name>
    <dbReference type="NCBI Taxonomy" id="13773"/>
    <lineage>
        <taxon>Archaea</taxon>
        <taxon>Thermoproteota</taxon>
        <taxon>Thermoprotei</taxon>
        <taxon>Thermoproteales</taxon>
        <taxon>Thermoproteaceae</taxon>
        <taxon>Pyrobaculum</taxon>
    </lineage>
</organism>
<dbReference type="OMA" id="GKAAWRM"/>
<dbReference type="Gene3D" id="3.40.1480.10">
    <property type="entry name" value="MOFRL domain"/>
    <property type="match status" value="1"/>
</dbReference>
<dbReference type="InterPro" id="IPR025286">
    <property type="entry name" value="MOFRL_assoc_dom"/>
</dbReference>
<dbReference type="SUPFAM" id="SSF82544">
    <property type="entry name" value="GckA/TtuD-like"/>
    <property type="match status" value="1"/>
</dbReference>
<comment type="catalytic activity">
    <reaction evidence="8">
        <text>(R)-glycerate + ATP = (2R)-2-phosphoglycerate + ADP + H(+)</text>
        <dbReference type="Rhea" id="RHEA:27377"/>
        <dbReference type="ChEBI" id="CHEBI:15378"/>
        <dbReference type="ChEBI" id="CHEBI:16659"/>
        <dbReference type="ChEBI" id="CHEBI:30616"/>
        <dbReference type="ChEBI" id="CHEBI:58289"/>
        <dbReference type="ChEBI" id="CHEBI:456216"/>
        <dbReference type="EC" id="2.7.1.165"/>
    </reaction>
</comment>
<evidence type="ECO:0000313" key="13">
    <source>
        <dbReference type="Proteomes" id="UP000651120"/>
    </source>
</evidence>
<evidence type="ECO:0000256" key="9">
    <source>
        <dbReference type="ARBA" id="ARBA00066758"/>
    </source>
</evidence>
<dbReference type="InterPro" id="IPR037035">
    <property type="entry name" value="GK-like_C_sf"/>
</dbReference>
<evidence type="ECO:0000256" key="3">
    <source>
        <dbReference type="ARBA" id="ARBA00011738"/>
    </source>
</evidence>
<dbReference type="InterPro" id="IPR038614">
    <property type="entry name" value="GK_N_sf"/>
</dbReference>
<evidence type="ECO:0000259" key="11">
    <source>
        <dbReference type="Pfam" id="PF13660"/>
    </source>
</evidence>
<dbReference type="RefSeq" id="WP_011007866.1">
    <property type="nucleotide sequence ID" value="NZ_DUJP01000032.1"/>
</dbReference>
<dbReference type="FunFam" id="3.40.50.10180:FF:000001">
    <property type="entry name" value="Glycerate kinase"/>
    <property type="match status" value="1"/>
</dbReference>
<keyword evidence="6 12" id="KW-0418">Kinase</keyword>
<evidence type="ECO:0000256" key="8">
    <source>
        <dbReference type="ARBA" id="ARBA00051351"/>
    </source>
</evidence>
<evidence type="ECO:0000256" key="7">
    <source>
        <dbReference type="ARBA" id="ARBA00022840"/>
    </source>
</evidence>
<evidence type="ECO:0000313" key="12">
    <source>
        <dbReference type="EMBL" id="HII47670.1"/>
    </source>
</evidence>
<accession>A0A832ST45</accession>
<proteinExistence type="inferred from homology"/>
<gene>
    <name evidence="12" type="ORF">HA333_09615</name>
</gene>
<keyword evidence="5" id="KW-0547">Nucleotide-binding</keyword>
<keyword evidence="4" id="KW-0808">Transferase</keyword>
<keyword evidence="7" id="KW-0067">ATP-binding</keyword>
<dbReference type="PANTHER" id="PTHR12227">
    <property type="entry name" value="GLYCERATE KINASE"/>
    <property type="match status" value="1"/>
</dbReference>
<dbReference type="EC" id="2.7.1.165" evidence="9"/>
<feature type="domain" description="MOFRL-associated" evidence="11">
    <location>
        <begin position="21"/>
        <end position="252"/>
    </location>
</feature>
<comment type="caution">
    <text evidence="12">The sequence shown here is derived from an EMBL/GenBank/DDBJ whole genome shotgun (WGS) entry which is preliminary data.</text>
</comment>
<reference evidence="12" key="1">
    <citation type="journal article" date="2020" name="bioRxiv">
        <title>A rank-normalized archaeal taxonomy based on genome phylogeny resolves widespread incomplete and uneven classifications.</title>
        <authorList>
            <person name="Rinke C."/>
            <person name="Chuvochina M."/>
            <person name="Mussig A.J."/>
            <person name="Chaumeil P.-A."/>
            <person name="Waite D.W."/>
            <person name="Whitman W.B."/>
            <person name="Parks D.H."/>
            <person name="Hugenholtz P."/>
        </authorList>
    </citation>
    <scope>NUCLEOTIDE SEQUENCE</scope>
    <source>
        <strain evidence="12">UBA8839</strain>
    </source>
</reference>
<dbReference type="Pfam" id="PF05161">
    <property type="entry name" value="MOFRL"/>
    <property type="match status" value="1"/>
</dbReference>
<evidence type="ECO:0000259" key="10">
    <source>
        <dbReference type="Pfam" id="PF05161"/>
    </source>
</evidence>
<evidence type="ECO:0000256" key="5">
    <source>
        <dbReference type="ARBA" id="ARBA00022741"/>
    </source>
</evidence>
<protein>
    <recommendedName>
        <fullName evidence="9">glycerate 2-kinase</fullName>
        <ecNumber evidence="9">2.7.1.165</ecNumber>
    </recommendedName>
</protein>
<evidence type="ECO:0000256" key="6">
    <source>
        <dbReference type="ARBA" id="ARBA00022777"/>
    </source>
</evidence>
<dbReference type="GO" id="GO:0008887">
    <property type="term" value="F:glycerate kinase activity"/>
    <property type="evidence" value="ECO:0007669"/>
    <property type="project" value="InterPro"/>
</dbReference>
<dbReference type="GO" id="GO:0005524">
    <property type="term" value="F:ATP binding"/>
    <property type="evidence" value="ECO:0007669"/>
    <property type="project" value="UniProtKB-KW"/>
</dbReference>
<dbReference type="Proteomes" id="UP000651120">
    <property type="component" value="Unassembled WGS sequence"/>
</dbReference>
<comment type="similarity">
    <text evidence="2">Belongs to the glycerate kinase type-1 family.</text>
</comment>
<sequence>MYIKNKDALLRLPRGGALVGALEEALSAADPYKAVASHVKRAGGALEVAGRVYSVRGRAHVVGFGKASEKMAEALVDVLGDLAAGGVVISPRGSGRLGPVEVVKGDHPVPGADTLVASRRLLEYLEGVGENDVVFVVISGGGSALFEVPVEGMELGDIARISAELMRRGADIVELNAVRKRLSRVKGGKLLRLVKASAVISLIISDVVGDRLDTIASGPTAPDGTSREFAIRVLKKYGIWGELPPRIRAVFEGGEDTVKEGDALLAKVQNVIVANNLLSLRRASEYLSALGYKAVILTSMLEGEAREAGRVLASVAKSAAYSGLPERPPLALLAGGETVVTVRGGGRGGRNQELCLSFSIAVRGLRNISAACLGTDGVDGNSPAAGAVVDGGVAEEAEAMGLDPFEYLNNNDSYTFFEKLGRAVITGYTGTNVNDVFIALVEKVI</sequence>
<evidence type="ECO:0000256" key="1">
    <source>
        <dbReference type="ARBA" id="ARBA00001946"/>
    </source>
</evidence>
<name>A0A832ST45_9CREN</name>
<dbReference type="GO" id="GO:0043798">
    <property type="term" value="F:glycerate 2-kinase activity"/>
    <property type="evidence" value="ECO:0007669"/>
    <property type="project" value="UniProtKB-EC"/>
</dbReference>
<dbReference type="GeneID" id="1465632"/>
<comment type="cofactor">
    <cofactor evidence="1">
        <name>Mg(2+)</name>
        <dbReference type="ChEBI" id="CHEBI:18420"/>
    </cofactor>
</comment>
<feature type="domain" description="MOFRL" evidence="10">
    <location>
        <begin position="331"/>
        <end position="435"/>
    </location>
</feature>
<dbReference type="FunFam" id="3.40.1480.10:FF:000003">
    <property type="entry name" value="D-glycerate 2-kinase"/>
    <property type="match status" value="1"/>
</dbReference>